<dbReference type="InterPro" id="IPR001650">
    <property type="entry name" value="Helicase_C-like"/>
</dbReference>
<dbReference type="GO" id="GO:0043138">
    <property type="term" value="F:3'-5' DNA helicase activity"/>
    <property type="evidence" value="ECO:0007669"/>
    <property type="project" value="UniProtKB-EC"/>
</dbReference>
<evidence type="ECO:0000313" key="15">
    <source>
        <dbReference type="Proteomes" id="UP000320333"/>
    </source>
</evidence>
<comment type="caution">
    <text evidence="14">The sequence shown here is derived from an EMBL/GenBank/DDBJ whole genome shotgun (WGS) entry which is preliminary data.</text>
</comment>
<evidence type="ECO:0000259" key="12">
    <source>
        <dbReference type="PROSITE" id="PS51192"/>
    </source>
</evidence>
<keyword evidence="15" id="KW-1185">Reference proteome</keyword>
<proteinExistence type="inferred from homology"/>
<dbReference type="InterPro" id="IPR011545">
    <property type="entry name" value="DEAD/DEAH_box_helicase_dom"/>
</dbReference>
<comment type="catalytic activity">
    <reaction evidence="8">
        <text>Couples ATP hydrolysis with the unwinding of duplex DNA by translocating in the 3'-5' direction.</text>
        <dbReference type="EC" id="5.6.2.4"/>
    </reaction>
</comment>
<evidence type="ECO:0000256" key="5">
    <source>
        <dbReference type="ARBA" id="ARBA00022840"/>
    </source>
</evidence>
<dbReference type="PANTHER" id="PTHR47835">
    <property type="entry name" value="HFM1, ATP DEPENDENT DNA HELICASE HOMOLOG"/>
    <property type="match status" value="1"/>
</dbReference>
<dbReference type="Gene3D" id="3.40.50.300">
    <property type="entry name" value="P-loop containing nucleotide triphosphate hydrolases"/>
    <property type="match status" value="2"/>
</dbReference>
<evidence type="ECO:0000256" key="11">
    <source>
        <dbReference type="SAM" id="MobiDB-lite"/>
    </source>
</evidence>
<reference evidence="14 15" key="1">
    <citation type="journal article" date="2019" name="Sci. Rep.">
        <title>Comparative genomics of chytrid fungi reveal insights into the obligate biotrophic and pathogenic lifestyle of Synchytrium endobioticum.</title>
        <authorList>
            <person name="van de Vossenberg B.T.L.H."/>
            <person name="Warris S."/>
            <person name="Nguyen H.D.T."/>
            <person name="van Gent-Pelzer M.P.E."/>
            <person name="Joly D.L."/>
            <person name="van de Geest H.C."/>
            <person name="Bonants P.J.M."/>
            <person name="Smith D.S."/>
            <person name="Levesque C.A."/>
            <person name="van der Lee T.A.J."/>
        </authorList>
    </citation>
    <scope>NUCLEOTIDE SEQUENCE [LARGE SCALE GENOMIC DNA]</scope>
    <source>
        <strain evidence="14 15">CBS 675.73</strain>
    </source>
</reference>
<feature type="region of interest" description="Disordered" evidence="11">
    <location>
        <begin position="1027"/>
        <end position="1116"/>
    </location>
</feature>
<dbReference type="GO" id="GO:0005524">
    <property type="term" value="F:ATP binding"/>
    <property type="evidence" value="ECO:0007669"/>
    <property type="project" value="UniProtKB-KW"/>
</dbReference>
<keyword evidence="6" id="KW-0413">Isomerase</keyword>
<evidence type="ECO:0000256" key="10">
    <source>
        <dbReference type="ARBA" id="ARBA00048988"/>
    </source>
</evidence>
<evidence type="ECO:0000256" key="9">
    <source>
        <dbReference type="ARBA" id="ARBA00034808"/>
    </source>
</evidence>
<feature type="compositionally biased region" description="Acidic residues" evidence="11">
    <location>
        <begin position="1140"/>
        <end position="1158"/>
    </location>
</feature>
<evidence type="ECO:0000256" key="2">
    <source>
        <dbReference type="ARBA" id="ARBA00022741"/>
    </source>
</evidence>
<feature type="region of interest" description="Disordered" evidence="11">
    <location>
        <begin position="1243"/>
        <end position="1262"/>
    </location>
</feature>
<evidence type="ECO:0000259" key="13">
    <source>
        <dbReference type="PROSITE" id="PS51194"/>
    </source>
</evidence>
<dbReference type="EC" id="5.6.2.4" evidence="9"/>
<dbReference type="InterPro" id="IPR036388">
    <property type="entry name" value="WH-like_DNA-bd_sf"/>
</dbReference>
<dbReference type="FunFam" id="1.10.10.10:FF:000012">
    <property type="entry name" value="U5 small nuclear ribonucleoprotein helicase"/>
    <property type="match status" value="1"/>
</dbReference>
<evidence type="ECO:0000256" key="1">
    <source>
        <dbReference type="ARBA" id="ARBA00010140"/>
    </source>
</evidence>
<gene>
    <name evidence="14" type="ORF">CcCBS67573_g06918</name>
</gene>
<keyword evidence="5" id="KW-0067">ATP-binding</keyword>
<dbReference type="SUPFAM" id="SSF52540">
    <property type="entry name" value="P-loop containing nucleoside triphosphate hydrolases"/>
    <property type="match status" value="1"/>
</dbReference>
<feature type="compositionally biased region" description="Basic residues" evidence="11">
    <location>
        <begin position="1027"/>
        <end position="1043"/>
    </location>
</feature>
<dbReference type="PROSITE" id="PS51194">
    <property type="entry name" value="HELICASE_CTER"/>
    <property type="match status" value="1"/>
</dbReference>
<feature type="compositionally biased region" description="Low complexity" evidence="11">
    <location>
        <begin position="1346"/>
        <end position="1355"/>
    </location>
</feature>
<evidence type="ECO:0000313" key="14">
    <source>
        <dbReference type="EMBL" id="TPX69186.1"/>
    </source>
</evidence>
<dbReference type="Pfam" id="PF23445">
    <property type="entry name" value="WHD_SNRNP200"/>
    <property type="match status" value="1"/>
</dbReference>
<dbReference type="PROSITE" id="PS51192">
    <property type="entry name" value="HELICASE_ATP_BIND_1"/>
    <property type="match status" value="1"/>
</dbReference>
<dbReference type="SMART" id="SM00487">
    <property type="entry name" value="DEXDc"/>
    <property type="match status" value="1"/>
</dbReference>
<dbReference type="Gene3D" id="1.10.150.20">
    <property type="entry name" value="5' to 3' exonuclease, C-terminal subdomain"/>
    <property type="match status" value="1"/>
</dbReference>
<dbReference type="Gene3D" id="1.10.10.10">
    <property type="entry name" value="Winged helix-like DNA-binding domain superfamily/Winged helix DNA-binding domain"/>
    <property type="match status" value="1"/>
</dbReference>
<feature type="domain" description="Helicase C-terminal" evidence="13">
    <location>
        <begin position="296"/>
        <end position="493"/>
    </location>
</feature>
<keyword evidence="2" id="KW-0547">Nucleotide-binding</keyword>
<dbReference type="Gene3D" id="1.10.3380.10">
    <property type="entry name" value="Sec63 N-terminal domain-like domain"/>
    <property type="match status" value="1"/>
</dbReference>
<feature type="region of interest" description="Disordered" evidence="11">
    <location>
        <begin position="957"/>
        <end position="999"/>
    </location>
</feature>
<evidence type="ECO:0000256" key="8">
    <source>
        <dbReference type="ARBA" id="ARBA00034617"/>
    </source>
</evidence>
<name>A0A507F116_9FUNG</name>
<dbReference type="InterPro" id="IPR027417">
    <property type="entry name" value="P-loop_NTPase"/>
</dbReference>
<dbReference type="PANTHER" id="PTHR47835:SF3">
    <property type="entry name" value="HELICASE FOR MEIOSIS 1"/>
    <property type="match status" value="1"/>
</dbReference>
<feature type="region of interest" description="Disordered" evidence="11">
    <location>
        <begin position="910"/>
        <end position="929"/>
    </location>
</feature>
<dbReference type="STRING" id="246404.A0A507F116"/>
<feature type="compositionally biased region" description="Acidic residues" evidence="11">
    <location>
        <begin position="1083"/>
        <end position="1092"/>
    </location>
</feature>
<comment type="similarity">
    <text evidence="1">Belongs to the helicase family. SKI2 subfamily.</text>
</comment>
<dbReference type="InterPro" id="IPR004179">
    <property type="entry name" value="Sec63-dom"/>
</dbReference>
<keyword evidence="3" id="KW-0378">Hydrolase</keyword>
<organism evidence="14 15">
    <name type="scientific">Chytriomyces confervae</name>
    <dbReference type="NCBI Taxonomy" id="246404"/>
    <lineage>
        <taxon>Eukaryota</taxon>
        <taxon>Fungi</taxon>
        <taxon>Fungi incertae sedis</taxon>
        <taxon>Chytridiomycota</taxon>
        <taxon>Chytridiomycota incertae sedis</taxon>
        <taxon>Chytridiomycetes</taxon>
        <taxon>Chytridiales</taxon>
        <taxon>Chytriomycetaceae</taxon>
        <taxon>Chytriomyces</taxon>
    </lineage>
</organism>
<dbReference type="SMART" id="SM00490">
    <property type="entry name" value="HELICc"/>
    <property type="match status" value="1"/>
</dbReference>
<dbReference type="InterPro" id="IPR057842">
    <property type="entry name" value="WH_MER3"/>
</dbReference>
<feature type="compositionally biased region" description="Polar residues" evidence="11">
    <location>
        <begin position="962"/>
        <end position="973"/>
    </location>
</feature>
<comment type="catalytic activity">
    <reaction evidence="10">
        <text>ATP + H2O = ADP + phosphate + H(+)</text>
        <dbReference type="Rhea" id="RHEA:13065"/>
        <dbReference type="ChEBI" id="CHEBI:15377"/>
        <dbReference type="ChEBI" id="CHEBI:15378"/>
        <dbReference type="ChEBI" id="CHEBI:30616"/>
        <dbReference type="ChEBI" id="CHEBI:43474"/>
        <dbReference type="ChEBI" id="CHEBI:456216"/>
        <dbReference type="EC" id="5.6.2.4"/>
    </reaction>
</comment>
<feature type="domain" description="Helicase ATP-binding" evidence="12">
    <location>
        <begin position="59"/>
        <end position="259"/>
    </location>
</feature>
<evidence type="ECO:0000256" key="6">
    <source>
        <dbReference type="ARBA" id="ARBA00023235"/>
    </source>
</evidence>
<dbReference type="GO" id="GO:0003676">
    <property type="term" value="F:nucleic acid binding"/>
    <property type="evidence" value="ECO:0007669"/>
    <property type="project" value="InterPro"/>
</dbReference>
<dbReference type="InterPro" id="IPR036390">
    <property type="entry name" value="WH_DNA-bd_sf"/>
</dbReference>
<feature type="compositionally biased region" description="Low complexity" evidence="11">
    <location>
        <begin position="910"/>
        <end position="924"/>
    </location>
</feature>
<protein>
    <recommendedName>
        <fullName evidence="9">DNA 3'-5' helicase</fullName>
        <ecNumber evidence="9">5.6.2.4</ecNumber>
    </recommendedName>
</protein>
<dbReference type="CDD" id="cd18795">
    <property type="entry name" value="SF2_C_Ski2"/>
    <property type="match status" value="1"/>
</dbReference>
<dbReference type="Pfam" id="PF02889">
    <property type="entry name" value="Sec63"/>
    <property type="match status" value="1"/>
</dbReference>
<feature type="region of interest" description="Disordered" evidence="11">
    <location>
        <begin position="1315"/>
        <end position="1394"/>
    </location>
</feature>
<keyword evidence="4" id="KW-0347">Helicase</keyword>
<dbReference type="InterPro" id="IPR014001">
    <property type="entry name" value="Helicase_ATP-bd"/>
</dbReference>
<sequence length="1522" mass="168818">MWNSASPTGPSRKQMNMFRGIRSVQSAVPLVPVTRVTGASAKALFPFSHFNPVQSSCFELAYNSDCNLVVSAPTGSGKTCIMEMAILRLIHKHSNARIDAKIVYIAPTKALCSERAQDWKKKFRTLGVSCGELTGDTDSSSVREVQQSNIIVTTPEKWDSMTRRWRDYKHLMALVQLILIDEVHLLNEPRRGAVLEVIVSRMRTVNAEVNGSIIGEDKWTSSVPVNQSSHFLRILAISATAPNIADIAVWLKDVRGRNAEIKLFGDEFRPVKLDRYVLGFSQNTSEFLFDNNLDYKLTEMIGRYSQGKPTLVFCSTKKSVESAARRLVLDAQDVKVGSNHPYVRSGLQQMELQEAAHRVADKKLAEFLPHGIAIHYGNLDHGDRQLVESLFIKGTILVICTTSTLSVGINLPAHLVILKGTRMYRGTEYVEYSDLDVMQMMGRAGRPQFDDSGTVLVLTTLENVKKYEGLVSGTEMIESSLHLSLIEHLNAEVVLGTIPNMELCIEWLKSTFLNVRISKNPARYQRQQVPQSGRTSNTTATSLENICLKDLSLLAQARLIEQKDDGMRVLPTDYGRLMAKYYIRFETAKAVMDVKSSPTMRMILECLSSAEEFAEIKFHGEKTYFNTLNKTIKYPVTGKMTTSADKVNVMIQCILGTIRFTEPKFSSHLNTESNVIMSHAARVSKFMFEVFTLKKDFQAASAALDLTNAIHAKAWESGGFHLKQIESIGPVHAKTLFDAGIRTIGDLLDRPAEQIESILNRGRLFGNKLLEAANTLPQLTLSASEFKEIGKSDQVEFFLTLGLRNPKTVSVTGKKGALHAVFLAADVGNNELLEYRMLSLRDLKTTQTIPVRCMRRKETSQVTFCLIAAEFVGLRDTETAVVQGNPASRATATVNRPLKTIVSARPSVPVAATPVPSVPNAPSSKLDSKRVKIEDEFDSMEELDNFDWTILDSEVSDERGKQSTAASNVSRQSPPVHKKPKRNDAERVVPPSVNLKDGRVSCSHACKDKENCEHLCCKFGIKPSSVKAKRSKVSTAKPSKKGAKSSTTSTKLSEDSESDEIPLTRRASLKPITPLLSTKVSDSDSDDDDDFDLMSSNQLLRRKKKSPANSRPLVPKISEKNHAANDLFSFDEEPIKNEDRDDDIGFNDEFPSMDELDGEYGGMENDWPEPNPEEDQQMDDHASQGVTRRSTPLFSDCEDAPDKSQPIQTNSTIVSVLPTPRGYNEMPKSMSDLNKLHLQTASTGSVKPWERPPPPTASVPTPFKSYFSRRELGTPSVSATMPVTPVILQKGDLIWKRTHKDMDSLNRLHESVGTAIQDSAERDSTPVPKQAIQDSADRDSTPVPKQAIQAIQAIQVSKPSGPKSDATGHKPVTPLNPITLRSEPVRPNPIKPAGETRVRETTPLLDLLSYINGLPEKTDKEPVEKEKVEVAACPTGSMFSSFAAFLANVPTVVEQEEKCAETEKPKEEATADRWVDYNFIVKYLVSMLFAELLQRSIRMQFSGVCLAVDLVFHMNKTVSSTA</sequence>
<dbReference type="GO" id="GO:0016787">
    <property type="term" value="F:hydrolase activity"/>
    <property type="evidence" value="ECO:0007669"/>
    <property type="project" value="UniProtKB-KW"/>
</dbReference>
<evidence type="ECO:0000256" key="7">
    <source>
        <dbReference type="ARBA" id="ARBA00023254"/>
    </source>
</evidence>
<keyword evidence="7" id="KW-0469">Meiosis</keyword>
<feature type="region of interest" description="Disordered" evidence="11">
    <location>
        <begin position="1131"/>
        <end position="1184"/>
    </location>
</feature>
<dbReference type="SUPFAM" id="SSF158702">
    <property type="entry name" value="Sec63 N-terminal domain-like"/>
    <property type="match status" value="1"/>
</dbReference>
<dbReference type="EMBL" id="QEAP01000324">
    <property type="protein sequence ID" value="TPX69186.1"/>
    <property type="molecule type" value="Genomic_DNA"/>
</dbReference>
<dbReference type="Pfam" id="PF00270">
    <property type="entry name" value="DEAD"/>
    <property type="match status" value="1"/>
</dbReference>
<dbReference type="OrthoDB" id="5575at2759"/>
<dbReference type="Proteomes" id="UP000320333">
    <property type="component" value="Unassembled WGS sequence"/>
</dbReference>
<dbReference type="SMART" id="SM00973">
    <property type="entry name" value="Sec63"/>
    <property type="match status" value="1"/>
</dbReference>
<dbReference type="GO" id="GO:0051321">
    <property type="term" value="P:meiotic cell cycle"/>
    <property type="evidence" value="ECO:0007669"/>
    <property type="project" value="UniProtKB-KW"/>
</dbReference>
<dbReference type="SUPFAM" id="SSF46785">
    <property type="entry name" value="Winged helix' DNA-binding domain"/>
    <property type="match status" value="1"/>
</dbReference>
<evidence type="ECO:0000256" key="3">
    <source>
        <dbReference type="ARBA" id="ARBA00022801"/>
    </source>
</evidence>
<dbReference type="InterPro" id="IPR052247">
    <property type="entry name" value="Meiotic_Crossover_Helicase"/>
</dbReference>
<accession>A0A507F116</accession>
<evidence type="ECO:0000256" key="4">
    <source>
        <dbReference type="ARBA" id="ARBA00022806"/>
    </source>
</evidence>
<dbReference type="Pfam" id="PF00271">
    <property type="entry name" value="Helicase_C"/>
    <property type="match status" value="1"/>
</dbReference>